<dbReference type="AlphaFoldDB" id="A0A0K0DCJ4"/>
<dbReference type="InterPro" id="IPR036236">
    <property type="entry name" value="Znf_C2H2_sf"/>
</dbReference>
<evidence type="ECO:0000256" key="4">
    <source>
        <dbReference type="ARBA" id="ARBA00022833"/>
    </source>
</evidence>
<organism evidence="7 8">
    <name type="scientific">Angiostrongylus cantonensis</name>
    <name type="common">Rat lungworm</name>
    <dbReference type="NCBI Taxonomy" id="6313"/>
    <lineage>
        <taxon>Eukaryota</taxon>
        <taxon>Metazoa</taxon>
        <taxon>Ecdysozoa</taxon>
        <taxon>Nematoda</taxon>
        <taxon>Chromadorea</taxon>
        <taxon>Rhabditida</taxon>
        <taxon>Rhabditina</taxon>
        <taxon>Rhabditomorpha</taxon>
        <taxon>Strongyloidea</taxon>
        <taxon>Metastrongylidae</taxon>
        <taxon>Angiostrongylus</taxon>
    </lineage>
</organism>
<dbReference type="Pfam" id="PF00096">
    <property type="entry name" value="zf-C2H2"/>
    <property type="match status" value="2"/>
</dbReference>
<dbReference type="WBParaSite" id="ACAC_0000829601-mRNA-1">
    <property type="protein sequence ID" value="ACAC_0000829601-mRNA-1"/>
    <property type="gene ID" value="ACAC_0000829601"/>
</dbReference>
<evidence type="ECO:0000313" key="8">
    <source>
        <dbReference type="WBParaSite" id="ACAC_0000829601-mRNA-1"/>
    </source>
</evidence>
<evidence type="ECO:0000256" key="3">
    <source>
        <dbReference type="ARBA" id="ARBA00022771"/>
    </source>
</evidence>
<dbReference type="InterPro" id="IPR013087">
    <property type="entry name" value="Znf_C2H2_type"/>
</dbReference>
<evidence type="ECO:0000256" key="2">
    <source>
        <dbReference type="ARBA" id="ARBA00022737"/>
    </source>
</evidence>
<dbReference type="GO" id="GO:0000981">
    <property type="term" value="F:DNA-binding transcription factor activity, RNA polymerase II-specific"/>
    <property type="evidence" value="ECO:0007669"/>
    <property type="project" value="TreeGrafter"/>
</dbReference>
<dbReference type="Proteomes" id="UP000035642">
    <property type="component" value="Unassembled WGS sequence"/>
</dbReference>
<keyword evidence="7" id="KW-1185">Reference proteome</keyword>
<dbReference type="PANTHER" id="PTHR23235:SF120">
    <property type="entry name" value="KRUPPEL-LIKE FACTOR 15"/>
    <property type="match status" value="1"/>
</dbReference>
<feature type="domain" description="C2H2-type" evidence="6">
    <location>
        <begin position="45"/>
        <end position="72"/>
    </location>
</feature>
<protein>
    <submittedName>
        <fullName evidence="8">C2H2-type domain-containing protein</fullName>
    </submittedName>
</protein>
<dbReference type="PROSITE" id="PS50157">
    <property type="entry name" value="ZINC_FINGER_C2H2_2"/>
    <property type="match status" value="2"/>
</dbReference>
<evidence type="ECO:0000256" key="5">
    <source>
        <dbReference type="PROSITE-ProRule" id="PRU00042"/>
    </source>
</evidence>
<dbReference type="SMART" id="SM00355">
    <property type="entry name" value="ZnF_C2H2"/>
    <property type="match status" value="2"/>
</dbReference>
<dbReference type="FunFam" id="3.30.160.60:FF:000110">
    <property type="entry name" value="Zinc finger protein-like"/>
    <property type="match status" value="1"/>
</dbReference>
<dbReference type="GO" id="GO:0008270">
    <property type="term" value="F:zinc ion binding"/>
    <property type="evidence" value="ECO:0007669"/>
    <property type="project" value="UniProtKB-KW"/>
</dbReference>
<sequence>MEFQNIHERVHTGEKPYTCGYCGRGFTQSQTLTIHIRTHTGEKPYPCGICGQEFRDSSSLRKHEYSHATLPSSVVSSLYGDSAVEIEAGDEERSWNAAHLTS</sequence>
<dbReference type="FunFam" id="3.30.160.60:FF:000557">
    <property type="entry name" value="zinc finger and SCAN domain-containing protein 29"/>
    <property type="match status" value="1"/>
</dbReference>
<keyword evidence="3 5" id="KW-0863">Zinc-finger</keyword>
<evidence type="ECO:0000256" key="1">
    <source>
        <dbReference type="ARBA" id="ARBA00022723"/>
    </source>
</evidence>
<dbReference type="PROSITE" id="PS00028">
    <property type="entry name" value="ZINC_FINGER_C2H2_1"/>
    <property type="match status" value="2"/>
</dbReference>
<keyword evidence="2" id="KW-0677">Repeat</keyword>
<proteinExistence type="predicted"/>
<name>A0A0K0DCJ4_ANGCA</name>
<accession>A0A0K0DCJ4</accession>
<dbReference type="SUPFAM" id="SSF57667">
    <property type="entry name" value="beta-beta-alpha zinc fingers"/>
    <property type="match status" value="1"/>
</dbReference>
<feature type="domain" description="C2H2-type" evidence="6">
    <location>
        <begin position="17"/>
        <end position="44"/>
    </location>
</feature>
<keyword evidence="4" id="KW-0862">Zinc</keyword>
<reference evidence="7" key="1">
    <citation type="submission" date="2012-09" db="EMBL/GenBank/DDBJ databases">
        <authorList>
            <person name="Martin A.A."/>
        </authorList>
    </citation>
    <scope>NUCLEOTIDE SEQUENCE</scope>
</reference>
<dbReference type="Gene3D" id="3.30.160.60">
    <property type="entry name" value="Classic Zinc Finger"/>
    <property type="match status" value="3"/>
</dbReference>
<dbReference type="PANTHER" id="PTHR23235">
    <property type="entry name" value="KRUEPPEL-LIKE TRANSCRIPTION FACTOR"/>
    <property type="match status" value="1"/>
</dbReference>
<dbReference type="STRING" id="6313.A0A0K0DCJ4"/>
<evidence type="ECO:0000313" key="7">
    <source>
        <dbReference type="Proteomes" id="UP000035642"/>
    </source>
</evidence>
<evidence type="ECO:0000259" key="6">
    <source>
        <dbReference type="PROSITE" id="PS50157"/>
    </source>
</evidence>
<dbReference type="GO" id="GO:0000978">
    <property type="term" value="F:RNA polymerase II cis-regulatory region sequence-specific DNA binding"/>
    <property type="evidence" value="ECO:0007669"/>
    <property type="project" value="TreeGrafter"/>
</dbReference>
<reference evidence="8" key="2">
    <citation type="submission" date="2017-02" db="UniProtKB">
        <authorList>
            <consortium name="WormBaseParasite"/>
        </authorList>
    </citation>
    <scope>IDENTIFICATION</scope>
</reference>
<keyword evidence="1" id="KW-0479">Metal-binding</keyword>